<dbReference type="Proteomes" id="UP001056778">
    <property type="component" value="Chromosome 10"/>
</dbReference>
<reference evidence="1" key="1">
    <citation type="submission" date="2022-04" db="EMBL/GenBank/DDBJ databases">
        <title>Chromosome-scale genome assembly of Holotrichia oblita Faldermann.</title>
        <authorList>
            <person name="Rongchong L."/>
        </authorList>
    </citation>
    <scope>NUCLEOTIDE SEQUENCE</scope>
    <source>
        <strain evidence="1">81SQS9</strain>
    </source>
</reference>
<gene>
    <name evidence="1" type="ORF">MML48_10g00021594</name>
</gene>
<protein>
    <submittedName>
        <fullName evidence="1">Histone-lysine-n-methyltransferase 2 kmt2 family member</fullName>
    </submittedName>
</protein>
<comment type="caution">
    <text evidence="1">The sequence shown here is derived from an EMBL/GenBank/DDBJ whole genome shotgun (WGS) entry which is preliminary data.</text>
</comment>
<keyword evidence="2" id="KW-1185">Reference proteome</keyword>
<proteinExistence type="predicted"/>
<dbReference type="EMBL" id="CM043024">
    <property type="protein sequence ID" value="KAI4454173.1"/>
    <property type="molecule type" value="Genomic_DNA"/>
</dbReference>
<organism evidence="1 2">
    <name type="scientific">Holotrichia oblita</name>
    <name type="common">Chafer beetle</name>
    <dbReference type="NCBI Taxonomy" id="644536"/>
    <lineage>
        <taxon>Eukaryota</taxon>
        <taxon>Metazoa</taxon>
        <taxon>Ecdysozoa</taxon>
        <taxon>Arthropoda</taxon>
        <taxon>Hexapoda</taxon>
        <taxon>Insecta</taxon>
        <taxon>Pterygota</taxon>
        <taxon>Neoptera</taxon>
        <taxon>Endopterygota</taxon>
        <taxon>Coleoptera</taxon>
        <taxon>Polyphaga</taxon>
        <taxon>Scarabaeiformia</taxon>
        <taxon>Scarabaeidae</taxon>
        <taxon>Melolonthinae</taxon>
        <taxon>Holotrichia</taxon>
    </lineage>
</organism>
<name>A0ACB9SH81_HOLOL</name>
<evidence type="ECO:0000313" key="1">
    <source>
        <dbReference type="EMBL" id="KAI4454173.1"/>
    </source>
</evidence>
<accession>A0ACB9SH81</accession>
<evidence type="ECO:0000313" key="2">
    <source>
        <dbReference type="Proteomes" id="UP001056778"/>
    </source>
</evidence>
<sequence>MQTCDSLFTNPLPLLSWQSNVETATDKSMVSVNEESNVRRRPVRLKAVKRDTNLQLVSPYPRLKDKSKNRVARNMLKLSPYKNNNMTPNKTPTLGRKIQFQDDDSSDVSDNKDASGKLLRRLSFESQVSVTDLKQESKSPISSTIIDIKKKLNSSERFPWYDPTRREEQMDLKKSIIETTPQTQSSLFDNIKLFDYDLGKDKTKVDNRICGLCKVIGDGLPHKEARLLYCGQNEWVHANCALWSSEVYEEIDGSLQNVHSALSRGRLIKCAHCKQKGASVGCCEKGCHETYHFACALNVNCYFLHDKTVYCHSHELSNKNLLTNPSDFDIRRSVYVELDRKRKKYSEPDKVHFMVGSLSVTSLGKIIPILSDDFDALVPLGFTCTRLFWSTSEPWKLIPYYISTSILNSEANSICIDKNFTVDHSLPKTVVEKKLKEILLWQRDLSKETVDIDFEDEPQNTADLLTPELTDAIFEELPHDFLDGISVQDVLMYEELLNMDFKSEINYNDGNIITNNDAIKKVENPEEVESDSKNCRELKRSKSEVFNQFSNADKLSKSKSHQRSCSLTWSCKLDNSLTPTIKKRKIASRDNNMYFQLLQVDGAYDSSSSECASPIHENEDIWSYETAIEEPVTCERCQCTYRTRASYKRHLTTCDALSTSESDSEEQTVRTNMINTEAPMYVNVTETGEPNVIASYESFSSYQATQNEVHSTIMNTQTLVTAEATSEVIAVPESANVLYPTFQQQVLEQKTATLPVITHPSLTISDISSMPLNQSIEESTPIQGNQQQATFCINQQPICMNQLNHAGLISLDNSSITLNQTNPISINPITINQSTPISINQNSGLPISHQVELQQPVAIQSLPFASDVTPLINITPQNQITIDAKMLAATPCTNLVNSVVAQAMTVPQTPWVKPVMKSSVITQKAIRPRGKPRSLAAKRGRLTSGNTIIMPPSNNTTPVIVQHLPSSNMVPTFVDAFQQQSGQNLQYVTTITPQLNPQTQLVQIQPDNNFLSLVPGVQPTMIIQQPRMVTDQLIVDGNGSMMWTTQPVYYGFETIVQNTVMQSQQFLPTTMNGVLTTNSSYSATTQVFQTSKLEPVLDVSQGSFVLVNSGQIVNPPAIQVPPQISQGVHTQNLSNNHIPVSRHNRQTWNQPEPSNTVAVINEIPAQPAQPKPAPSLPTSTSNLHSITLPLAPFVPEQQGIPTNIVTPTPKPPTSAQSRPMSRVLPMQTNMPREQKKIEEKTVIEKPIECAKEAAIITSFVKPKVTILENEIIKEANEIVHDKVTTAKPENQIKLNLPKTAEKANHINNFSPKSTQLIQVASLKPIVTEIKANIPPDSVPEIKSETPHPPVTEEAIPFPIPELPKPPSPTCEQKLPQEKPNNISSSNNFPKNGTSVLYTVETRDGFRYSSTSIYELWSKVFETVQDARAAHNMPPLPANALDKINNLQLLGLKTNGLRYLLEQLPGASKCTKYKPSFYTKKMQDDSDDEIDVTSTSGSIRTVAFVRKKEPYDMFGWLASKHRKPENCVIDSDLLPRRGSVTNLPMAMRFRQLKLTSKVSVGVYRSNIHRRGLFSLRDIESGEMVIEYAGEVIRSVLTDKREKYYNSKGIGCYMFRIDDNLVVDATMKGNAARFINHSCDPNCYSKVVEIHGHKHIIIFALRRILCGEELTYDYKFPFEEDKIPCTCGARRCRKFLN</sequence>